<dbReference type="GO" id="GO:0006352">
    <property type="term" value="P:DNA-templated transcription initiation"/>
    <property type="evidence" value="ECO:0007669"/>
    <property type="project" value="InterPro"/>
</dbReference>
<keyword evidence="1" id="KW-0805">Transcription regulation</keyword>
<dbReference type="Pfam" id="PF04542">
    <property type="entry name" value="Sigma70_r2"/>
    <property type="match status" value="1"/>
</dbReference>
<sequence length="187" mass="22209">MKDEELVIKLKAREEGTIDILYDKYFDRAYYYTKRILCEYGSKEDVEECVSDIFLALWKKIDKFDSQRGSFDTFVNVKTRTVALNLKRKLQRSAQRRVNGCIEELDLVENVSVSAEEQVFDKIGEYDILHAIDEFKEPDRTYFYLRYFMNYEIKAIVEAFNTTVSAVDNRLYRCRLLLRKNIGKEVV</sequence>
<evidence type="ECO:0000256" key="4">
    <source>
        <dbReference type="ARBA" id="ARBA00023163"/>
    </source>
</evidence>
<evidence type="ECO:0000256" key="1">
    <source>
        <dbReference type="ARBA" id="ARBA00023015"/>
    </source>
</evidence>
<dbReference type="Proteomes" id="UP001164733">
    <property type="component" value="Chromosome"/>
</dbReference>
<gene>
    <name evidence="7" type="ORF">LL038_08450</name>
</gene>
<feature type="domain" description="RNA polymerase sigma-70 region 2" evidence="5">
    <location>
        <begin position="21"/>
        <end position="92"/>
    </location>
</feature>
<dbReference type="PANTHER" id="PTHR43133:SF8">
    <property type="entry name" value="RNA POLYMERASE SIGMA FACTOR HI_1459-RELATED"/>
    <property type="match status" value="1"/>
</dbReference>
<dbReference type="EMBL" id="CP086239">
    <property type="protein sequence ID" value="WAG62251.1"/>
    <property type="molecule type" value="Genomic_DNA"/>
</dbReference>
<keyword evidence="3" id="KW-0238">DNA-binding</keyword>
<dbReference type="Pfam" id="PF08281">
    <property type="entry name" value="Sigma70_r4_2"/>
    <property type="match status" value="1"/>
</dbReference>
<dbReference type="InterPro" id="IPR014284">
    <property type="entry name" value="RNA_pol_sigma-70_dom"/>
</dbReference>
<evidence type="ECO:0000259" key="5">
    <source>
        <dbReference type="Pfam" id="PF04542"/>
    </source>
</evidence>
<reference evidence="7" key="1">
    <citation type="submission" date="2021-11" db="EMBL/GenBank/DDBJ databases">
        <title>Clostridia strains as spoilage organisms.</title>
        <authorList>
            <person name="Wambui J."/>
            <person name="Stevens M.J.A."/>
            <person name="Stephan R."/>
        </authorList>
    </citation>
    <scope>NUCLEOTIDE SEQUENCE</scope>
    <source>
        <strain evidence="7">CF009</strain>
    </source>
</reference>
<evidence type="ECO:0000256" key="3">
    <source>
        <dbReference type="ARBA" id="ARBA00023125"/>
    </source>
</evidence>
<evidence type="ECO:0000313" key="7">
    <source>
        <dbReference type="EMBL" id="WAG62251.1"/>
    </source>
</evidence>
<dbReference type="InterPro" id="IPR039425">
    <property type="entry name" value="RNA_pol_sigma-70-like"/>
</dbReference>
<protein>
    <submittedName>
        <fullName evidence="7">Sigma-70 family RNA polymerase sigma factor</fullName>
    </submittedName>
</protein>
<dbReference type="AlphaFoldDB" id="A0AA47EL79"/>
<dbReference type="NCBIfam" id="TIGR02937">
    <property type="entry name" value="sigma70-ECF"/>
    <property type="match status" value="1"/>
</dbReference>
<evidence type="ECO:0000259" key="6">
    <source>
        <dbReference type="Pfam" id="PF08281"/>
    </source>
</evidence>
<evidence type="ECO:0000313" key="8">
    <source>
        <dbReference type="Proteomes" id="UP001164733"/>
    </source>
</evidence>
<keyword evidence="4" id="KW-0804">Transcription</keyword>
<feature type="domain" description="RNA polymerase sigma factor 70 region 4 type 2" evidence="6">
    <location>
        <begin position="128"/>
        <end position="175"/>
    </location>
</feature>
<dbReference type="InterPro" id="IPR013249">
    <property type="entry name" value="RNA_pol_sigma70_r4_t2"/>
</dbReference>
<dbReference type="PANTHER" id="PTHR43133">
    <property type="entry name" value="RNA POLYMERASE ECF-TYPE SIGMA FACTO"/>
    <property type="match status" value="1"/>
</dbReference>
<dbReference type="GO" id="GO:0016987">
    <property type="term" value="F:sigma factor activity"/>
    <property type="evidence" value="ECO:0007669"/>
    <property type="project" value="UniProtKB-KW"/>
</dbReference>
<dbReference type="GO" id="GO:0003677">
    <property type="term" value="F:DNA binding"/>
    <property type="evidence" value="ECO:0007669"/>
    <property type="project" value="UniProtKB-KW"/>
</dbReference>
<proteinExistence type="predicted"/>
<accession>A0AA47EL79</accession>
<keyword evidence="2" id="KW-0731">Sigma factor</keyword>
<dbReference type="InterPro" id="IPR007627">
    <property type="entry name" value="RNA_pol_sigma70_r2"/>
</dbReference>
<dbReference type="RefSeq" id="WP_216125194.1">
    <property type="nucleotide sequence ID" value="NZ_CP086239.1"/>
</dbReference>
<organism evidence="7 8">
    <name type="scientific">Clostridium estertheticum</name>
    <dbReference type="NCBI Taxonomy" id="238834"/>
    <lineage>
        <taxon>Bacteria</taxon>
        <taxon>Bacillati</taxon>
        <taxon>Bacillota</taxon>
        <taxon>Clostridia</taxon>
        <taxon>Eubacteriales</taxon>
        <taxon>Clostridiaceae</taxon>
        <taxon>Clostridium</taxon>
    </lineage>
</organism>
<name>A0AA47EL79_9CLOT</name>
<evidence type="ECO:0000256" key="2">
    <source>
        <dbReference type="ARBA" id="ARBA00023082"/>
    </source>
</evidence>